<name>A0AAW8M2X0_9PSED</name>
<reference evidence="2" key="1">
    <citation type="submission" date="2023-07" db="EMBL/GenBank/DDBJ databases">
        <title>Sorghum-associated microbial communities from plants grown in Nebraska, USA.</title>
        <authorList>
            <person name="Schachtman D."/>
        </authorList>
    </citation>
    <scope>NUCLEOTIDE SEQUENCE</scope>
    <source>
        <strain evidence="2">3432</strain>
    </source>
</reference>
<evidence type="ECO:0000313" key="2">
    <source>
        <dbReference type="EMBL" id="MDR6956040.1"/>
    </source>
</evidence>
<gene>
    <name evidence="2" type="ORF">J2W43_000003</name>
</gene>
<feature type="region of interest" description="Disordered" evidence="1">
    <location>
        <begin position="169"/>
        <end position="192"/>
    </location>
</feature>
<comment type="caution">
    <text evidence="2">The sequence shown here is derived from an EMBL/GenBank/DDBJ whole genome shotgun (WGS) entry which is preliminary data.</text>
</comment>
<organism evidence="2 3">
    <name type="scientific">Pseudomonas brassicacearum</name>
    <dbReference type="NCBI Taxonomy" id="930166"/>
    <lineage>
        <taxon>Bacteria</taxon>
        <taxon>Pseudomonadati</taxon>
        <taxon>Pseudomonadota</taxon>
        <taxon>Gammaproteobacteria</taxon>
        <taxon>Pseudomonadales</taxon>
        <taxon>Pseudomonadaceae</taxon>
        <taxon>Pseudomonas</taxon>
    </lineage>
</organism>
<proteinExistence type="predicted"/>
<dbReference type="AlphaFoldDB" id="A0AAW8M2X0"/>
<dbReference type="EMBL" id="JAVDVC010000001">
    <property type="protein sequence ID" value="MDR6956040.1"/>
    <property type="molecule type" value="Genomic_DNA"/>
</dbReference>
<accession>A0AAW8M2X0</accession>
<evidence type="ECO:0000256" key="1">
    <source>
        <dbReference type="SAM" id="MobiDB-lite"/>
    </source>
</evidence>
<protein>
    <submittedName>
        <fullName evidence="2">Uncharacterized protein</fullName>
    </submittedName>
</protein>
<sequence length="192" mass="20168">MPGLFLDGGLTAGQGFFDRVHIHFCGNGYLGFRPYGGSLLANAPKVTKRSLPHHSAPRLGSVCPHSGIAPWAAAKGHPWSSAAIPASMPGCPLRNACVRPSWLTGRRDQRPTRGGLRAGLTLPVVHPSDLWEQKLVREGGLTADLILASGLRSNVGASLLAKTAAHPTLMQADPPPSRASSLPQEFAVPANP</sequence>
<dbReference type="Proteomes" id="UP001252613">
    <property type="component" value="Unassembled WGS sequence"/>
</dbReference>
<evidence type="ECO:0000313" key="3">
    <source>
        <dbReference type="Proteomes" id="UP001252613"/>
    </source>
</evidence>